<keyword evidence="2" id="KW-0808">Transferase</keyword>
<dbReference type="EMBL" id="JBHSWB010000003">
    <property type="protein sequence ID" value="MFC6663592.1"/>
    <property type="molecule type" value="Genomic_DNA"/>
</dbReference>
<dbReference type="GO" id="GO:0016746">
    <property type="term" value="F:acyltransferase activity"/>
    <property type="evidence" value="ECO:0007669"/>
    <property type="project" value="UniProtKB-KW"/>
</dbReference>
<feature type="domain" description="N-acetyltransferase" evidence="1">
    <location>
        <begin position="9"/>
        <end position="96"/>
    </location>
</feature>
<dbReference type="CDD" id="cd04301">
    <property type="entry name" value="NAT_SF"/>
    <property type="match status" value="1"/>
</dbReference>
<dbReference type="InterPro" id="IPR016181">
    <property type="entry name" value="Acyl_CoA_acyltransferase"/>
</dbReference>
<comment type="caution">
    <text evidence="2">The sequence shown here is derived from an EMBL/GenBank/DDBJ whole genome shotgun (WGS) entry which is preliminary data.</text>
</comment>
<dbReference type="InterPro" id="IPR031165">
    <property type="entry name" value="GNAT_YJDJ"/>
</dbReference>
<accession>A0ABW1ZV37</accession>
<dbReference type="PANTHER" id="PTHR31435">
    <property type="entry name" value="PROTEIN NATD1"/>
    <property type="match status" value="1"/>
</dbReference>
<dbReference type="Proteomes" id="UP001596317">
    <property type="component" value="Unassembled WGS sequence"/>
</dbReference>
<protein>
    <submittedName>
        <fullName evidence="2">GNAT family N-acetyltransferase</fullName>
        <ecNumber evidence="2">2.3.1.-</ecNumber>
    </submittedName>
</protein>
<keyword evidence="2" id="KW-0012">Acyltransferase</keyword>
<keyword evidence="3" id="KW-1185">Reference proteome</keyword>
<dbReference type="Pfam" id="PF14542">
    <property type="entry name" value="Acetyltransf_CG"/>
    <property type="match status" value="1"/>
</dbReference>
<proteinExistence type="predicted"/>
<dbReference type="InterPro" id="IPR045057">
    <property type="entry name" value="Gcn5-rel_NAT"/>
</dbReference>
<evidence type="ECO:0000313" key="3">
    <source>
        <dbReference type="Proteomes" id="UP001596317"/>
    </source>
</evidence>
<reference evidence="3" key="1">
    <citation type="journal article" date="2019" name="Int. J. Syst. Evol. Microbiol.">
        <title>The Global Catalogue of Microorganisms (GCM) 10K type strain sequencing project: providing services to taxonomists for standard genome sequencing and annotation.</title>
        <authorList>
            <consortium name="The Broad Institute Genomics Platform"/>
            <consortium name="The Broad Institute Genome Sequencing Center for Infectious Disease"/>
            <person name="Wu L."/>
            <person name="Ma J."/>
        </authorList>
    </citation>
    <scope>NUCLEOTIDE SEQUENCE [LARGE SCALE GENOMIC DNA]</scope>
    <source>
        <strain evidence="3">CCUG 63830</strain>
    </source>
</reference>
<gene>
    <name evidence="2" type="ORF">ACFP90_26615</name>
</gene>
<dbReference type="PROSITE" id="PS51729">
    <property type="entry name" value="GNAT_YJDJ"/>
    <property type="match status" value="1"/>
</dbReference>
<name>A0ABW1ZV37_9DEIO</name>
<dbReference type="RefSeq" id="WP_224612519.1">
    <property type="nucleotide sequence ID" value="NZ_JAIQXV010000028.1"/>
</dbReference>
<evidence type="ECO:0000259" key="1">
    <source>
        <dbReference type="PROSITE" id="PS51729"/>
    </source>
</evidence>
<organism evidence="2 3">
    <name type="scientific">Deinococcus multiflagellatus</name>
    <dbReference type="NCBI Taxonomy" id="1656887"/>
    <lineage>
        <taxon>Bacteria</taxon>
        <taxon>Thermotogati</taxon>
        <taxon>Deinococcota</taxon>
        <taxon>Deinococci</taxon>
        <taxon>Deinococcales</taxon>
        <taxon>Deinococcaceae</taxon>
        <taxon>Deinococcus</taxon>
    </lineage>
</organism>
<dbReference type="Gene3D" id="3.40.630.30">
    <property type="match status" value="1"/>
</dbReference>
<sequence>MTQTQPEVIRNDEAARYELRQGQQVLGYAEFRPAGEDAVMLPHTVVDEGHEGQGLGSLLARGALDDVRAQGKRVVPMCPFIAAYIRRHPEYTDLVHPQQRGVFGL</sequence>
<dbReference type="SUPFAM" id="SSF55729">
    <property type="entry name" value="Acyl-CoA N-acyltransferases (Nat)"/>
    <property type="match status" value="1"/>
</dbReference>
<evidence type="ECO:0000313" key="2">
    <source>
        <dbReference type="EMBL" id="MFC6663592.1"/>
    </source>
</evidence>
<dbReference type="EC" id="2.3.1.-" evidence="2"/>
<dbReference type="PANTHER" id="PTHR31435:SF10">
    <property type="entry name" value="BSR4717 PROTEIN"/>
    <property type="match status" value="1"/>
</dbReference>